<gene>
    <name evidence="2" type="ORF">KCQ71_10420</name>
</gene>
<sequence length="245" mass="27407">MVEDRHRPWFSVAVFDEVRVCALCQQERRRTESISPAMMSLNTICMLLPFLLRPALSSTHEAVALHVQRPPGDVHSGHTGGHGSICWNAEPDPRRTMSNDVTIDLIRSLIEAMNGPSLAREMRGPVEEDWDSLAMILEFGDGYRSVHGYAYSPGGVITAVACDWSSIESAVDAYLGNQYKVGDPLPVKILVQFDRTTGEYQVTFEDTDEERWAVKPANYRQMREELRPKFDGHNRDGGLTSSGPL</sequence>
<reference evidence="2 3" key="1">
    <citation type="submission" date="2021-04" db="EMBL/GenBank/DDBJ databases">
        <title>Ruania sp. nov., isolated from sandy soil of mangrove forest.</title>
        <authorList>
            <person name="Ge X."/>
            <person name="Huang R."/>
            <person name="Liu W."/>
        </authorList>
    </citation>
    <scope>NUCLEOTIDE SEQUENCE [LARGE SCALE GENOMIC DNA]</scope>
    <source>
        <strain evidence="2 3">N2-46</strain>
    </source>
</reference>
<evidence type="ECO:0000313" key="3">
    <source>
        <dbReference type="Proteomes" id="UP000826651"/>
    </source>
</evidence>
<dbReference type="EMBL" id="JAGSHT010000010">
    <property type="protein sequence ID" value="MBZ2196569.1"/>
    <property type="molecule type" value="Genomic_DNA"/>
</dbReference>
<comment type="caution">
    <text evidence="2">The sequence shown here is derived from an EMBL/GenBank/DDBJ whole genome shotgun (WGS) entry which is preliminary data.</text>
</comment>
<evidence type="ECO:0008006" key="4">
    <source>
        <dbReference type="Google" id="ProtNLM"/>
    </source>
</evidence>
<proteinExistence type="predicted"/>
<evidence type="ECO:0000256" key="1">
    <source>
        <dbReference type="SAM" id="MobiDB-lite"/>
    </source>
</evidence>
<feature type="compositionally biased region" description="Basic and acidic residues" evidence="1">
    <location>
        <begin position="225"/>
        <end position="236"/>
    </location>
</feature>
<evidence type="ECO:0000313" key="2">
    <source>
        <dbReference type="EMBL" id="MBZ2196569.1"/>
    </source>
</evidence>
<feature type="region of interest" description="Disordered" evidence="1">
    <location>
        <begin position="225"/>
        <end position="245"/>
    </location>
</feature>
<keyword evidence="3" id="KW-1185">Reference proteome</keyword>
<protein>
    <recommendedName>
        <fullName evidence="4">DUF600 family protein</fullName>
    </recommendedName>
</protein>
<dbReference type="RefSeq" id="WP_223405547.1">
    <property type="nucleotide sequence ID" value="NZ_JAGSHT010000010.1"/>
</dbReference>
<accession>A0ABS7SA60</accession>
<dbReference type="Proteomes" id="UP000826651">
    <property type="component" value="Unassembled WGS sequence"/>
</dbReference>
<name>A0ABS7SA60_9MICO</name>
<organism evidence="2 3">
    <name type="scientific">Occultella gossypii</name>
    <dbReference type="NCBI Taxonomy" id="2800820"/>
    <lineage>
        <taxon>Bacteria</taxon>
        <taxon>Bacillati</taxon>
        <taxon>Actinomycetota</taxon>
        <taxon>Actinomycetes</taxon>
        <taxon>Micrococcales</taxon>
        <taxon>Ruaniaceae</taxon>
        <taxon>Occultella</taxon>
    </lineage>
</organism>